<comment type="caution">
    <text evidence="2">The sequence shown here is derived from an EMBL/GenBank/DDBJ whole genome shotgun (WGS) entry which is preliminary data.</text>
</comment>
<feature type="compositionally biased region" description="Low complexity" evidence="1">
    <location>
        <begin position="43"/>
        <end position="61"/>
    </location>
</feature>
<dbReference type="EMBL" id="AZBU02000003">
    <property type="protein sequence ID" value="TKR87011.1"/>
    <property type="molecule type" value="Genomic_DNA"/>
</dbReference>
<dbReference type="Proteomes" id="UP000298663">
    <property type="component" value="Unassembled WGS sequence"/>
</dbReference>
<accession>A0A4U5NV02</accession>
<protein>
    <submittedName>
        <fullName evidence="2">Uncharacterized protein</fullName>
    </submittedName>
</protein>
<keyword evidence="3" id="KW-1185">Reference proteome</keyword>
<reference evidence="2 3" key="1">
    <citation type="journal article" date="2015" name="Genome Biol.">
        <title>Comparative genomics of Steinernema reveals deeply conserved gene regulatory networks.</title>
        <authorList>
            <person name="Dillman A.R."/>
            <person name="Macchietto M."/>
            <person name="Porter C.F."/>
            <person name="Rogers A."/>
            <person name="Williams B."/>
            <person name="Antoshechkin I."/>
            <person name="Lee M.M."/>
            <person name="Goodwin Z."/>
            <person name="Lu X."/>
            <person name="Lewis E.E."/>
            <person name="Goodrich-Blair H."/>
            <person name="Stock S.P."/>
            <person name="Adams B.J."/>
            <person name="Sternberg P.W."/>
            <person name="Mortazavi A."/>
        </authorList>
    </citation>
    <scope>NUCLEOTIDE SEQUENCE [LARGE SCALE GENOMIC DNA]</scope>
    <source>
        <strain evidence="2 3">ALL</strain>
    </source>
</reference>
<evidence type="ECO:0000256" key="1">
    <source>
        <dbReference type="SAM" id="MobiDB-lite"/>
    </source>
</evidence>
<organism evidence="2 3">
    <name type="scientific">Steinernema carpocapsae</name>
    <name type="common">Entomopathogenic nematode</name>
    <dbReference type="NCBI Taxonomy" id="34508"/>
    <lineage>
        <taxon>Eukaryota</taxon>
        <taxon>Metazoa</taxon>
        <taxon>Ecdysozoa</taxon>
        <taxon>Nematoda</taxon>
        <taxon>Chromadorea</taxon>
        <taxon>Rhabditida</taxon>
        <taxon>Tylenchina</taxon>
        <taxon>Panagrolaimomorpha</taxon>
        <taxon>Strongyloidoidea</taxon>
        <taxon>Steinernematidae</taxon>
        <taxon>Steinernema</taxon>
    </lineage>
</organism>
<sequence>MSARSRTPKSCLETANNVPRSSFRHVSAPPPVDCPAVQQTRRSSSAPIDSDLSSADAESLATPPKPKLPFTAMIRRFRSLSASEPPFPFISRLLLIRFSLPIVTTEGRTRLLTSFFCR</sequence>
<gene>
    <name evidence="2" type="ORF">L596_011491</name>
</gene>
<dbReference type="AlphaFoldDB" id="A0A4U5NV02"/>
<feature type="region of interest" description="Disordered" evidence="1">
    <location>
        <begin position="1"/>
        <end position="65"/>
    </location>
</feature>
<evidence type="ECO:0000313" key="3">
    <source>
        <dbReference type="Proteomes" id="UP000298663"/>
    </source>
</evidence>
<reference evidence="2 3" key="2">
    <citation type="journal article" date="2019" name="G3 (Bethesda)">
        <title>Hybrid Assembly of the Genome of the Entomopathogenic Nematode Steinernema carpocapsae Identifies the X-Chromosome.</title>
        <authorList>
            <person name="Serra L."/>
            <person name="Macchietto M."/>
            <person name="Macias-Munoz A."/>
            <person name="McGill C.J."/>
            <person name="Rodriguez I.M."/>
            <person name="Rodriguez B."/>
            <person name="Murad R."/>
            <person name="Mortazavi A."/>
        </authorList>
    </citation>
    <scope>NUCLEOTIDE SEQUENCE [LARGE SCALE GENOMIC DNA]</scope>
    <source>
        <strain evidence="2 3">ALL</strain>
    </source>
</reference>
<proteinExistence type="predicted"/>
<evidence type="ECO:0000313" key="2">
    <source>
        <dbReference type="EMBL" id="TKR87011.1"/>
    </source>
</evidence>
<name>A0A4U5NV02_STECR</name>